<dbReference type="CDD" id="cd07346">
    <property type="entry name" value="ABC_6TM_exporters"/>
    <property type="match status" value="1"/>
</dbReference>
<reference evidence="10 11" key="1">
    <citation type="submission" date="2023-07" db="EMBL/GenBank/DDBJ databases">
        <title>Sorghum-associated microbial communities from plants grown in Nebraska, USA.</title>
        <authorList>
            <person name="Schachtman D."/>
        </authorList>
    </citation>
    <scope>NUCLEOTIDE SEQUENCE [LARGE SCALE GENOMIC DNA]</scope>
    <source>
        <strain evidence="10 11">CC482</strain>
    </source>
</reference>
<feature type="transmembrane region" description="Helical" evidence="7">
    <location>
        <begin position="266"/>
        <end position="288"/>
    </location>
</feature>
<dbReference type="InterPro" id="IPR011527">
    <property type="entry name" value="ABC1_TM_dom"/>
</dbReference>
<evidence type="ECO:0000313" key="11">
    <source>
        <dbReference type="Proteomes" id="UP001229346"/>
    </source>
</evidence>
<comment type="caution">
    <text evidence="10">The sequence shown here is derived from an EMBL/GenBank/DDBJ whole genome shotgun (WGS) entry which is preliminary data.</text>
</comment>
<dbReference type="PANTHER" id="PTHR43394:SF1">
    <property type="entry name" value="ATP-BINDING CASSETTE SUB-FAMILY B MEMBER 10, MITOCHONDRIAL"/>
    <property type="match status" value="1"/>
</dbReference>
<dbReference type="PROSITE" id="PS50893">
    <property type="entry name" value="ABC_TRANSPORTER_2"/>
    <property type="match status" value="1"/>
</dbReference>
<dbReference type="GO" id="GO:0016787">
    <property type="term" value="F:hydrolase activity"/>
    <property type="evidence" value="ECO:0007669"/>
    <property type="project" value="UniProtKB-KW"/>
</dbReference>
<keyword evidence="2 7" id="KW-0812">Transmembrane</keyword>
<evidence type="ECO:0000256" key="7">
    <source>
        <dbReference type="SAM" id="Phobius"/>
    </source>
</evidence>
<dbReference type="InterPro" id="IPR003439">
    <property type="entry name" value="ABC_transporter-like_ATP-bd"/>
</dbReference>
<dbReference type="InterPro" id="IPR017871">
    <property type="entry name" value="ABC_transporter-like_CS"/>
</dbReference>
<accession>A0ABT9U1K2</accession>
<gene>
    <name evidence="10" type="ORF">J2T15_002961</name>
</gene>
<sequence length="618" mass="68710">MNPNPGFMGNNRMSPLPAKRPARGSIWSMYKRMFLHVRAQWLLMATAFFCIIAVSLLEFAIPRLTQLTIDDIIPNQRYGSLIWIALGVLGTALLLGLFNYLSSLLMASVGQRAVYDIRGELYRHIQRMDIGFFDRNRTGDLMSRVTNDVNMLQQLVSSGMMSIVTDWFTFIAVAAYMLWINWQLTLIVLATFPLMLITTQFFGKRMRAAFKKVQETVAEVSNHLQDTLSSIRLIKSFSNEDFEAERFALRSESNMKANLHAVKTRAVFEPFIDLLLFTGLAAVLLFGARFTMDGSMTIGTIVAFMAYLRLLQNPIRRFSRTINTIQQSAAAYERIVDILGTEPQVADAPDAIELTHAEGRVAFDNVSFAYHNDVPVLTNFDFEIAPGKITAIVGSSGAGKSTITHLMTRFYDPQEGTVSLDGISLKRLKLASLRSHLGIVSQDIVLLNGTIRENIVYGKHGASDEEVEAAARAASAHDFIMSFPQGYDSQIGERGVKLSGGQKQRISIARAILKNPAIIILDEATSSLDTESEKSIQDALAHLLEGRTCLVIAHRLSTIQQADTIYVLDKGVILESGTHAELIAGQGKYKQLYELQFPQKEAAAPVAELEPPKKQFTR</sequence>
<feature type="transmembrane region" description="Helical" evidence="7">
    <location>
        <begin position="160"/>
        <end position="179"/>
    </location>
</feature>
<dbReference type="SUPFAM" id="SSF52540">
    <property type="entry name" value="P-loop containing nucleoside triphosphate hydrolases"/>
    <property type="match status" value="1"/>
</dbReference>
<feature type="transmembrane region" description="Helical" evidence="7">
    <location>
        <begin position="185"/>
        <end position="203"/>
    </location>
</feature>
<dbReference type="PROSITE" id="PS00211">
    <property type="entry name" value="ABC_TRANSPORTER_1"/>
    <property type="match status" value="1"/>
</dbReference>
<keyword evidence="3" id="KW-0547">Nucleotide-binding</keyword>
<feature type="transmembrane region" description="Helical" evidence="7">
    <location>
        <begin position="81"/>
        <end position="102"/>
    </location>
</feature>
<dbReference type="InterPro" id="IPR003593">
    <property type="entry name" value="AAA+_ATPase"/>
</dbReference>
<evidence type="ECO:0000256" key="3">
    <source>
        <dbReference type="ARBA" id="ARBA00022741"/>
    </source>
</evidence>
<dbReference type="SMART" id="SM00382">
    <property type="entry name" value="AAA"/>
    <property type="match status" value="1"/>
</dbReference>
<evidence type="ECO:0000259" key="8">
    <source>
        <dbReference type="PROSITE" id="PS50893"/>
    </source>
</evidence>
<keyword evidence="6 7" id="KW-0472">Membrane</keyword>
<name>A0ABT9U1K2_PAEHA</name>
<dbReference type="Gene3D" id="1.20.1560.10">
    <property type="entry name" value="ABC transporter type 1, transmembrane domain"/>
    <property type="match status" value="1"/>
</dbReference>
<evidence type="ECO:0000256" key="5">
    <source>
        <dbReference type="ARBA" id="ARBA00022989"/>
    </source>
</evidence>
<dbReference type="EC" id="3.6.3.-" evidence="10"/>
<evidence type="ECO:0000256" key="1">
    <source>
        <dbReference type="ARBA" id="ARBA00004651"/>
    </source>
</evidence>
<feature type="transmembrane region" description="Helical" evidence="7">
    <location>
        <begin position="294"/>
        <end position="311"/>
    </location>
</feature>
<protein>
    <submittedName>
        <fullName evidence="10">Subfamily B ATP-binding cassette protein MsbA</fullName>
        <ecNumber evidence="10">3.6.3.-</ecNumber>
    </submittedName>
</protein>
<evidence type="ECO:0000259" key="9">
    <source>
        <dbReference type="PROSITE" id="PS50929"/>
    </source>
</evidence>
<keyword evidence="5 7" id="KW-1133">Transmembrane helix</keyword>
<proteinExistence type="predicted"/>
<dbReference type="PROSITE" id="PS50929">
    <property type="entry name" value="ABC_TM1F"/>
    <property type="match status" value="1"/>
</dbReference>
<dbReference type="Pfam" id="PF00664">
    <property type="entry name" value="ABC_membrane"/>
    <property type="match status" value="1"/>
</dbReference>
<keyword evidence="11" id="KW-1185">Reference proteome</keyword>
<dbReference type="EMBL" id="JAUSSU010000005">
    <property type="protein sequence ID" value="MDQ0113520.1"/>
    <property type="molecule type" value="Genomic_DNA"/>
</dbReference>
<comment type="subcellular location">
    <subcellularLocation>
        <location evidence="1">Cell membrane</location>
        <topology evidence="1">Multi-pass membrane protein</topology>
    </subcellularLocation>
</comment>
<dbReference type="InterPro" id="IPR027417">
    <property type="entry name" value="P-loop_NTPase"/>
</dbReference>
<evidence type="ECO:0000256" key="4">
    <source>
        <dbReference type="ARBA" id="ARBA00022840"/>
    </source>
</evidence>
<dbReference type="InterPro" id="IPR039421">
    <property type="entry name" value="Type_1_exporter"/>
</dbReference>
<dbReference type="Pfam" id="PF00005">
    <property type="entry name" value="ABC_tran"/>
    <property type="match status" value="1"/>
</dbReference>
<dbReference type="PANTHER" id="PTHR43394">
    <property type="entry name" value="ATP-DEPENDENT PERMEASE MDL1, MITOCHONDRIAL"/>
    <property type="match status" value="1"/>
</dbReference>
<feature type="transmembrane region" description="Helical" evidence="7">
    <location>
        <begin position="41"/>
        <end position="61"/>
    </location>
</feature>
<feature type="domain" description="ABC transporter" evidence="8">
    <location>
        <begin position="361"/>
        <end position="595"/>
    </location>
</feature>
<dbReference type="InterPro" id="IPR036640">
    <property type="entry name" value="ABC1_TM_sf"/>
</dbReference>
<organism evidence="10 11">
    <name type="scientific">Paenibacillus harenae</name>
    <dbReference type="NCBI Taxonomy" id="306543"/>
    <lineage>
        <taxon>Bacteria</taxon>
        <taxon>Bacillati</taxon>
        <taxon>Bacillota</taxon>
        <taxon>Bacilli</taxon>
        <taxon>Bacillales</taxon>
        <taxon>Paenibacillaceae</taxon>
        <taxon>Paenibacillus</taxon>
    </lineage>
</organism>
<evidence type="ECO:0000256" key="6">
    <source>
        <dbReference type="ARBA" id="ARBA00023136"/>
    </source>
</evidence>
<dbReference type="Gene3D" id="3.40.50.300">
    <property type="entry name" value="P-loop containing nucleotide triphosphate hydrolases"/>
    <property type="match status" value="1"/>
</dbReference>
<evidence type="ECO:0000313" key="10">
    <source>
        <dbReference type="EMBL" id="MDQ0113520.1"/>
    </source>
</evidence>
<keyword evidence="4 10" id="KW-0067">ATP-binding</keyword>
<dbReference type="RefSeq" id="WP_307204722.1">
    <property type="nucleotide sequence ID" value="NZ_JAUSSU010000005.1"/>
</dbReference>
<dbReference type="SUPFAM" id="SSF90123">
    <property type="entry name" value="ABC transporter transmembrane region"/>
    <property type="match status" value="1"/>
</dbReference>
<evidence type="ECO:0000256" key="2">
    <source>
        <dbReference type="ARBA" id="ARBA00022692"/>
    </source>
</evidence>
<feature type="domain" description="ABC transmembrane type-1" evidence="9">
    <location>
        <begin position="45"/>
        <end position="327"/>
    </location>
</feature>
<dbReference type="Proteomes" id="UP001229346">
    <property type="component" value="Unassembled WGS sequence"/>
</dbReference>
<keyword evidence="10" id="KW-0378">Hydrolase</keyword>
<dbReference type="CDD" id="cd03249">
    <property type="entry name" value="ABC_MTABC3_MDL1_MDL2"/>
    <property type="match status" value="1"/>
</dbReference>
<dbReference type="GO" id="GO:0005524">
    <property type="term" value="F:ATP binding"/>
    <property type="evidence" value="ECO:0007669"/>
    <property type="project" value="UniProtKB-KW"/>
</dbReference>